<evidence type="ECO:0000259" key="3">
    <source>
        <dbReference type="PROSITE" id="PS51194"/>
    </source>
</evidence>
<dbReference type="Pfam" id="PF00176">
    <property type="entry name" value="SNF2-rel_dom"/>
    <property type="match status" value="1"/>
</dbReference>
<feature type="compositionally biased region" description="Polar residues" evidence="2">
    <location>
        <begin position="710"/>
        <end position="723"/>
    </location>
</feature>
<evidence type="ECO:0000256" key="1">
    <source>
        <dbReference type="SAM" id="Coils"/>
    </source>
</evidence>
<evidence type="ECO:0000313" key="5">
    <source>
        <dbReference type="Proteomes" id="UP000184114"/>
    </source>
</evidence>
<dbReference type="SUPFAM" id="SSF53335">
    <property type="entry name" value="S-adenosyl-L-methionine-dependent methyltransferases"/>
    <property type="match status" value="1"/>
</dbReference>
<dbReference type="GO" id="GO:0005524">
    <property type="term" value="F:ATP binding"/>
    <property type="evidence" value="ECO:0007669"/>
    <property type="project" value="InterPro"/>
</dbReference>
<dbReference type="SUPFAM" id="SSF52540">
    <property type="entry name" value="P-loop containing nucleoside triphosphate hydrolases"/>
    <property type="match status" value="2"/>
</dbReference>
<feature type="coiled-coil region" evidence="1">
    <location>
        <begin position="3712"/>
        <end position="3742"/>
    </location>
</feature>
<sequence length="3743" mass="435421">MEKDDLIKRYENIPSELKQEKRWCLYKMIQRNGKNTKLPLMPNGKPAKSNDKTTWNSYEDCIAALNRNIGDGLGFMLGDGYIGIDIDKVSDEVFEYMQNKNANSMTANFLREISTYAEISPSKTGLHFIGKGKVPGERKRYKNLEIYDKDRFFTVTGNVIKDRDRNKVINIDSELNPLYERYMSKTNAIISENKRSPTVTSYKGDQDILEKLFDRGYFSYTGEDLRQIYYGNYEIYFNSQSEADFFILQRLLYYTGNVEMAISFMENSGLKREKWYKKRAGTDYIHYIANKAISSMNRFYDWNRSYEKIQRNNEFRRTKERGEYEHSKNNMEVDKMPRYKFSEVKEMLYYAKEEFKEDIDRYETYLKVVGNNYKYPYFNQLSIYTVNEKATACAEYDYWKSVGRNVSRGEKGIPVLDIEKEKIKYIFDISQTVSLNHNISEVKLWKYHNEKHITALDTLIDTFKEKNSNLIFSTEDKINTLVSLYTRQILNKVLNSLSDETLKDNSKVDILHFLEESAKVSVYERMGLHFLGDREKLKLLSGVSSTQDIDRLLAYTSNNVKRILMDIGREISKVEEREKFSEIQKREQTKKEQERYNTITDEMKQTVEMIENEKERNKGGLEDERNRSDGKEGIHLGKRDLYTDRERESVRETGRNLQTGNDGGWIGSVNSEYETAAETELKQTEPIWQSETEISQRGKRRRISDYADGRSTNGSSVGHSGTSGELHRYRRAENERGLGDDHRNAGSGLFEVRSFEEKLGYDTYKNGDGTNRLGIDEQQEENTQSLEQEHIEDEGKEVDKASFSFAQNVGIQGRFELPMQQEEIDAVLIHGGNDDNLRLKVLAEYSKGKSVEELADFLQTTFKGGNGYELKGNRVCAWYGNDGIHLSNDISSRENPMQIFQWKDAVIRIKELVDKGEYATNVEVAEAFSFERKELAEMLWYLKKDFADEVKQSYITVLEQTEKSGFPDQTEELAENLKNPEFRNVLREQYETFLQDYDKDPSLLRFHYHKTKDILQRLQDLEIPRKEFTSNMMEMHNIKGFITEDEIDETFRDGSGISDGKKRIYNFFKESHTTGEQANFLKEEYGTGGHSHALSGARGSNEWHDAKGIKLEKENCKDIFLNWNQSAKRIQNLIESDKYIEKEELTEQTENREDRKENIADRNEPFKEESVSETENGRDYWVVEFNEGLSLIEKEYGGELVTKELLDEIKELDEKIRVHNKTVGEDEYGEMTDEWVGYSKFYFDHIVDGKVEEHFRMDIGDGNEANQRDFQYLYEQMNISRETEEHNAEDIDNILKNILENESMTVVSSQEDYKKLFPYFKDFVYTDGSKFEEFNPFEEDKELSDLARFTFFKNNDGEYRIAYNNTDSLIYSSNVDRFLERIKALETEIEDDIAKTAAEDKIAIKVGNYYAVVEKEKVKDISLEETGLRIYPKENNFEGKIYPLYRGSTFEESTKIDKLFDEIATSMKEVNLTDLNDVFYLENQGLYEISSDKVTEEKGGFDFEVASFNTQFPDYYNDIYVYNRNLKIDDAYQNIAYINRENEIHFNVNLPEEEKAKVLELRDKKEILSALIFKEVKDIGEYQFYPQSEEFILDEKNILEDLLKAPEHITDSIDEKEGYEAELVLDMKNKQLKQNLRYNGYMLSSNLAIQYENYHEMLQNLPYLLDDNHRSVMLTGYVNQQIEKSNEEKKEQIKESIYQEGMQVKYQGKEYVISEIQDYKIYKTIKLDDHEGYLNGFITGSEIIPFRNESELDLEIVSTTEKLQEQSINEEDLILLDIEDYNKQGLSVLFQNKEYEITGNNFNPVGMSRLQLLSKKEDVVTDVLYTSQRPIANLYAKREFLEQYKSNENESERNIGTKQMTLMDMLGKDETMPGKDEIFQVEEIQKTKEELQQEESYTNIPPVNYKITREEEALPPSERLKNNIEAIEVLKLLEEEHRYATKEEQDILSRYVGWGGLSDVFDEEKQGQWSKARDFLKENLSSTEYDAARESTLTAFYTPKIVIDSIYQALSNMGFEHGNILEPSMGTGRFLGHLPESMQGSKFYGVELDSISGRIAKKLYPNTNIQIKGFEETTFSNNLFDIAIGNVPFGEYKIADREYEKNNFLIHDFFFAKTLDKVRSGGVVAFITSSGTMDKKNEDVRRYISERAEFLGAIRLPNNTFKGEAGTEVTSDIIFLKKRDRLLKTDEPWQKLATDEKGLTYNKYFVDNPDMILGSMQEVSGRFGNTITCIVDESKTLKEQLEGAIKNIKGSYEKAALNDELEVGTIPADDSVKNYSYAVIEDKVYFRENSVMQKVGLNKNDEEKVKGYLEIEKALRQVITYQKEDYSDVEIKEKQGDLNHLYDEFSKKYGILNSKANKKLFREDANYSLLSTLEKLDKEGNFIGKSDIFTKRTIKKAVAITHTDNLTEALILSISQKGKVNFDYMEKLTEKTRGEIIEGLKGEIFLNLDGFDPSDTTPFSSAIDLGDFSRSYVTADEYLSGNIREKIEVIDSYIKNVEYELEQNEQVPNNDTELLKQDNTTLKKELSDLNYQKQKLLEVMPKELEASDITVRLGATWIPEKDYKSFMFHLLKTSASNRWNIDIKYTNFTGEYRVEGKSIDKGNDLANFTYGTSRVSAYKLIEDTLNLRDTNVYDQIVDENGKKTSVLNQKETMLARSKQELIKEEFKNWIFEDVERRERLVKEYNERFNSVRLREYDGSNLSFDGMNPEIKLRVHQQDAIARGLFGGNTLLAHEVGAGKTFEMIGIAMESKRLGMSSKAMFVVPNHIVEQFGREFNELYPAANILCATEKDFTPDKRKRFCSRIATGDYDAVILGHSQFEKIPISKERQEYELQSQIDEIVDFISEYKRDRDQKFTVKQLEKTKKGLEAKLKKLNDDYKKDDVVTFEELGIDKLFVDEAHSFKNLYLFSKMRNVAGITNTDSQKSSDMLMKCRYMDEITNNKGIVFATGTPVSNSMAELYTMQRYLQYDELKKMHLQHFDSWASTFGETVTAIELNPEGNGYRSKTRFAKFYNLPELMNMVKRFMDIKTADVLNLPTPNAHYETIKTKPTEEQKEILESFSERADKVRAKQVDSSVDNMLLITNDGKKMALDQRLINPLLPDDENSKVNTCIKNVFAIWDKYRKEKATQLVFCDLSTPSKEFNIYDDMKNKLIAMGVPEREIEFIHNAKNNREKDAIFDKVRKGEIRILLGSTQKMGAGTNCQDKLIAIHDLDVPWRPADLSQRAGRIVRQGNENSDVHIFRYITENTFDAYLFQTLENKQKYISQIMTSKTPVRVAEDVDEATLNYAEIKALAVGNPLIREKMDLDVEVSKLKMLESNFKSNLYKLEDKVIKVYPKEIESLKEKIEHLKKDIERVEPYREENTDKVGYIQSNLENIGENSKDIEKKADKETVSKFTSLILDGKKYTDKKIAGEFLISKIKSIRKTDGFRSEEVKIGEYRNFELFAYYDSFSNQYKFNLKGEENHYGEFGTDEIGNITRMDNVLDKMPERLEQTLGKLKDTENQLETAKLEIEKKFPQAELLKEKTLRLAEVNHLLDMGQKEDVKEDKNPLLEEVKEELIHFLNREYDEAHSIKDFDTMFPDLTDVGLAYTTTPDEKHEIQTSLDLVNYKLNTYVDNTLIDSFSYIYDPLDASDTRELVQIKTSIELWDFNELVYVNEEKLKEVLGLEIDDDGNFYDPLSKDMDLDGVIDRYDADFRDSKVQSIGDLDKRERTSVLEKLKEYKDKAEQVENKEAKIECCEKER</sequence>
<feature type="compositionally biased region" description="Polar residues" evidence="2">
    <location>
        <begin position="686"/>
        <end position="695"/>
    </location>
</feature>
<protein>
    <submittedName>
        <fullName evidence="4">Adenine-specific DNA methylase, N12 class</fullName>
    </submittedName>
</protein>
<keyword evidence="5" id="KW-1185">Reference proteome</keyword>
<dbReference type="GO" id="GO:0008168">
    <property type="term" value="F:methyltransferase activity"/>
    <property type="evidence" value="ECO:0007669"/>
    <property type="project" value="UniProtKB-KW"/>
</dbReference>
<feature type="domain" description="Helicase C-terminal" evidence="3">
    <location>
        <begin position="3114"/>
        <end position="3280"/>
    </location>
</feature>
<keyword evidence="1" id="KW-0175">Coiled coil</keyword>
<keyword evidence="4" id="KW-0808">Transferase</keyword>
<dbReference type="Gene3D" id="3.40.50.300">
    <property type="entry name" value="P-loop containing nucleotide triphosphate hydrolases"/>
    <property type="match status" value="2"/>
</dbReference>
<dbReference type="EMBL" id="FQTY01000002">
    <property type="protein sequence ID" value="SHE49595.1"/>
    <property type="molecule type" value="Genomic_DNA"/>
</dbReference>
<dbReference type="SMART" id="SM00487">
    <property type="entry name" value="DEXDc"/>
    <property type="match status" value="1"/>
</dbReference>
<dbReference type="InterPro" id="IPR000330">
    <property type="entry name" value="SNF2_N"/>
</dbReference>
<dbReference type="PRINTS" id="PR00507">
    <property type="entry name" value="N12N6MTFRASE"/>
</dbReference>
<accession>A0A1M4TYQ1</accession>
<dbReference type="InterPro" id="IPR014001">
    <property type="entry name" value="Helicase_ATP-bd"/>
</dbReference>
<dbReference type="PANTHER" id="PTHR41313:SF1">
    <property type="entry name" value="DNA METHYLASE ADENINE-SPECIFIC DOMAIN-CONTAINING PROTEIN"/>
    <property type="match status" value="1"/>
</dbReference>
<name>A0A1M4TYQ1_9FIRM</name>
<feature type="region of interest" description="Disordered" evidence="2">
    <location>
        <begin position="1145"/>
        <end position="1173"/>
    </location>
</feature>
<feature type="region of interest" description="Disordered" evidence="2">
    <location>
        <begin position="611"/>
        <end position="726"/>
    </location>
</feature>
<dbReference type="Gene3D" id="3.40.50.150">
    <property type="entry name" value="Vaccinia Virus protein VP39"/>
    <property type="match status" value="1"/>
</dbReference>
<dbReference type="InterPro" id="IPR029063">
    <property type="entry name" value="SAM-dependent_MTases_sf"/>
</dbReference>
<dbReference type="InterPro" id="IPR001650">
    <property type="entry name" value="Helicase_C-like"/>
</dbReference>
<evidence type="ECO:0000313" key="4">
    <source>
        <dbReference type="EMBL" id="SHE49595.1"/>
    </source>
</evidence>
<dbReference type="Pfam" id="PF00271">
    <property type="entry name" value="Helicase_C"/>
    <property type="match status" value="1"/>
</dbReference>
<feature type="compositionally biased region" description="Basic and acidic residues" evidence="2">
    <location>
        <begin position="611"/>
        <end position="654"/>
    </location>
</feature>
<dbReference type="InterPro" id="IPR054468">
    <property type="entry name" value="NrSPol-like_HBD"/>
</dbReference>
<dbReference type="InterPro" id="IPR052933">
    <property type="entry name" value="DNA_Protect_Modify"/>
</dbReference>
<dbReference type="PROSITE" id="PS51194">
    <property type="entry name" value="HELICASE_CTER"/>
    <property type="match status" value="1"/>
</dbReference>
<dbReference type="Pfam" id="PF22763">
    <property type="entry name" value="NrS1-1_pol-like_HBD"/>
    <property type="match status" value="1"/>
</dbReference>
<dbReference type="SMART" id="SM00490">
    <property type="entry name" value="HELICc"/>
    <property type="match status" value="1"/>
</dbReference>
<dbReference type="STRING" id="1123404.SAMN02745784_00928"/>
<dbReference type="InterPro" id="IPR027417">
    <property type="entry name" value="P-loop_NTPase"/>
</dbReference>
<keyword evidence="4" id="KW-0489">Methyltransferase</keyword>
<dbReference type="PANTHER" id="PTHR41313">
    <property type="entry name" value="ADENINE-SPECIFIC METHYLTRANSFERASE"/>
    <property type="match status" value="1"/>
</dbReference>
<dbReference type="Proteomes" id="UP000184114">
    <property type="component" value="Unassembled WGS sequence"/>
</dbReference>
<evidence type="ECO:0000256" key="2">
    <source>
        <dbReference type="SAM" id="MobiDB-lite"/>
    </source>
</evidence>
<dbReference type="GO" id="GO:0032259">
    <property type="term" value="P:methylation"/>
    <property type="evidence" value="ECO:0007669"/>
    <property type="project" value="UniProtKB-KW"/>
</dbReference>
<gene>
    <name evidence="4" type="ORF">SAMN02745784_00928</name>
</gene>
<proteinExistence type="predicted"/>
<organism evidence="4 5">
    <name type="scientific">Tissierella praeacuta DSM 18095</name>
    <dbReference type="NCBI Taxonomy" id="1123404"/>
    <lineage>
        <taxon>Bacteria</taxon>
        <taxon>Bacillati</taxon>
        <taxon>Bacillota</taxon>
        <taxon>Tissierellia</taxon>
        <taxon>Tissierellales</taxon>
        <taxon>Tissierellaceae</taxon>
        <taxon>Tissierella</taxon>
    </lineage>
</organism>
<reference evidence="5" key="1">
    <citation type="submission" date="2016-11" db="EMBL/GenBank/DDBJ databases">
        <authorList>
            <person name="Varghese N."/>
            <person name="Submissions S."/>
        </authorList>
    </citation>
    <scope>NUCLEOTIDE SEQUENCE [LARGE SCALE GENOMIC DNA]</scope>
    <source>
        <strain evidence="5">DSM 18095</strain>
    </source>
</reference>